<comment type="caution">
    <text evidence="2">The sequence shown here is derived from an EMBL/GenBank/DDBJ whole genome shotgun (WGS) entry which is preliminary data.</text>
</comment>
<dbReference type="InterPro" id="IPR005754">
    <property type="entry name" value="Sortase"/>
</dbReference>
<organism evidence="2 3">
    <name type="scientific">Mesobacillus maritimus</name>
    <dbReference type="NCBI Taxonomy" id="1643336"/>
    <lineage>
        <taxon>Bacteria</taxon>
        <taxon>Bacillati</taxon>
        <taxon>Bacillota</taxon>
        <taxon>Bacilli</taxon>
        <taxon>Bacillales</taxon>
        <taxon>Bacillaceae</taxon>
        <taxon>Mesobacillus</taxon>
    </lineage>
</organism>
<dbReference type="CDD" id="cd05828">
    <property type="entry name" value="Sortase_D_1"/>
    <property type="match status" value="1"/>
</dbReference>
<dbReference type="Proteomes" id="UP000769780">
    <property type="component" value="Unassembled WGS sequence"/>
</dbReference>
<sequence length="193" mass="21153">MYQKLIATLIILLGVGIIGYAGWEIFDSISQSEESILKARKVVAEGTKTNEEESDREGQVSANNGEVIGVLSIPSVSSELAVVEGTNPDDLEKGVGHYKGSSYPGDNGQIVLSGHRDTVFQRLGELEFGDELILDLANGTFSYEIVDTKIVDADDRSIITLQKEKEELILTTCYPFGYIGNAPQRYIIYAEKK</sequence>
<gene>
    <name evidence="2" type="ORF">H0185_10785</name>
</gene>
<reference evidence="2 3" key="1">
    <citation type="submission" date="2020-07" db="EMBL/GenBank/DDBJ databases">
        <title>Fungal Genomes of the International Space Station.</title>
        <authorList>
            <person name="Seuylemezian A."/>
            <person name="Singh N.K."/>
            <person name="Wood J."/>
            <person name="Venkateswaran K."/>
        </authorList>
    </citation>
    <scope>NUCLEOTIDE SEQUENCE [LARGE SCALE GENOMIC DNA]</scope>
    <source>
        <strain evidence="2 3">PL-B2</strain>
    </source>
</reference>
<dbReference type="Pfam" id="PF04203">
    <property type="entry name" value="Sortase"/>
    <property type="match status" value="1"/>
</dbReference>
<keyword evidence="1" id="KW-0378">Hydrolase</keyword>
<dbReference type="InterPro" id="IPR023365">
    <property type="entry name" value="Sortase_dom-sf"/>
</dbReference>
<accession>A0ABS7K4S9</accession>
<protein>
    <submittedName>
        <fullName evidence="2">Class D sortase</fullName>
    </submittedName>
</protein>
<dbReference type="NCBIfam" id="TIGR01076">
    <property type="entry name" value="sortase_fam"/>
    <property type="match status" value="1"/>
</dbReference>
<dbReference type="RefSeq" id="WP_221873505.1">
    <property type="nucleotide sequence ID" value="NZ_JACWFH010000012.1"/>
</dbReference>
<proteinExistence type="predicted"/>
<dbReference type="NCBIfam" id="NF033746">
    <property type="entry name" value="class_D_sortase"/>
    <property type="match status" value="1"/>
</dbReference>
<dbReference type="InterPro" id="IPR041999">
    <property type="entry name" value="Sortase_D_1"/>
</dbReference>
<evidence type="ECO:0000313" key="2">
    <source>
        <dbReference type="EMBL" id="MBY0097279.1"/>
    </source>
</evidence>
<name>A0ABS7K4S9_9BACI</name>
<evidence type="ECO:0000313" key="3">
    <source>
        <dbReference type="Proteomes" id="UP000769780"/>
    </source>
</evidence>
<dbReference type="InterPro" id="IPR053525">
    <property type="entry name" value="Sortase_D"/>
</dbReference>
<dbReference type="EMBL" id="JACWFH010000012">
    <property type="protein sequence ID" value="MBY0097279.1"/>
    <property type="molecule type" value="Genomic_DNA"/>
</dbReference>
<keyword evidence="3" id="KW-1185">Reference proteome</keyword>
<dbReference type="SUPFAM" id="SSF63817">
    <property type="entry name" value="Sortase"/>
    <property type="match status" value="1"/>
</dbReference>
<dbReference type="Gene3D" id="2.40.260.10">
    <property type="entry name" value="Sortase"/>
    <property type="match status" value="1"/>
</dbReference>
<evidence type="ECO:0000256" key="1">
    <source>
        <dbReference type="ARBA" id="ARBA00022801"/>
    </source>
</evidence>